<evidence type="ECO:0000313" key="2">
    <source>
        <dbReference type="Proteomes" id="UP000009374"/>
    </source>
</evidence>
<dbReference type="Proteomes" id="UP000009374">
    <property type="component" value="Unassembled WGS sequence"/>
</dbReference>
<gene>
    <name evidence="1" type="ORF">UBAL3_94240074</name>
</gene>
<organism evidence="1 2">
    <name type="scientific">Leptospirillum ferrodiazotrophum</name>
    <dbReference type="NCBI Taxonomy" id="412449"/>
    <lineage>
        <taxon>Bacteria</taxon>
        <taxon>Pseudomonadati</taxon>
        <taxon>Nitrospirota</taxon>
        <taxon>Nitrospiria</taxon>
        <taxon>Nitrospirales</taxon>
        <taxon>Nitrospiraceae</taxon>
        <taxon>Leptospirillum</taxon>
    </lineage>
</organism>
<name>C6HYJ8_9BACT</name>
<proteinExistence type="predicted"/>
<protein>
    <recommendedName>
        <fullName evidence="3">AsmA domain-containing protein</fullName>
    </recommendedName>
</protein>
<sequence>MMKKAGIALALLILLLGGALFWLHHNLNHLVKNAIESYGSQMTKAKVTVSSVALTTTTGTGIIRGLVVGNPKGFKTPYALKVGQIEVAIDLSTLTHPAILIKKIMIDAPDVIYERAGGTTNFDALLRNVSRQTNSSDQTATPEKTNRTGKRLIVGVLSVRGAKAEASAGFMGGKTVSVSLPDITLRHIGQSEGGVPPAELGAKIGEALKTKLEGAISFSALANSFGNSMKKAGHAISGFFGQ</sequence>
<keyword evidence="2" id="KW-1185">Reference proteome</keyword>
<dbReference type="AlphaFoldDB" id="C6HYJ8"/>
<reference evidence="1 2" key="1">
    <citation type="journal article" date="2009" name="Appl. Environ. Microbiol.">
        <title>Community genomic and proteomic analyses of chemoautotrophic iron-oxidizing "Leptospirillum rubarum" (Group II) and "Leptospirillum ferrodiazotrophum" (Group III) bacteria in acid mine drainage biofilms.</title>
        <authorList>
            <person name="Goltsman D.S."/>
            <person name="Denef V.J."/>
            <person name="Singer S.W."/>
            <person name="VerBerkmoes N.C."/>
            <person name="Lefsrud M."/>
            <person name="Mueller R.S."/>
            <person name="Dick G.J."/>
            <person name="Sun C.L."/>
            <person name="Wheeler K.E."/>
            <person name="Zemla A."/>
            <person name="Baker B.J."/>
            <person name="Hauser L."/>
            <person name="Land M."/>
            <person name="Shah M.B."/>
            <person name="Thelen M.P."/>
            <person name="Hettich R.L."/>
            <person name="Banfield J.F."/>
        </authorList>
    </citation>
    <scope>NUCLEOTIDE SEQUENCE [LARGE SCALE GENOMIC DNA]</scope>
</reference>
<evidence type="ECO:0000313" key="1">
    <source>
        <dbReference type="EMBL" id="EES52283.1"/>
    </source>
</evidence>
<dbReference type="EMBL" id="GG693878">
    <property type="protein sequence ID" value="EES52283.1"/>
    <property type="molecule type" value="Genomic_DNA"/>
</dbReference>
<evidence type="ECO:0008006" key="3">
    <source>
        <dbReference type="Google" id="ProtNLM"/>
    </source>
</evidence>
<accession>C6HYJ8</accession>